<evidence type="ECO:0000256" key="1">
    <source>
        <dbReference type="SAM" id="MobiDB-lite"/>
    </source>
</evidence>
<dbReference type="KEGG" id="lww:115942912"/>
<dbReference type="SUPFAM" id="SSF48366">
    <property type="entry name" value="Ras GEF"/>
    <property type="match status" value="1"/>
</dbReference>
<sequence>MTFIHEGNHTLVENLINFEKMRMLARAVRMLHCCRSHSNVPLSPLRSRVSHLHEDSQAARTSTCSEQSLGTRSPASTWAYVQQLKVINNQRELSRLSRELEP</sequence>
<dbReference type="GO" id="GO:0007264">
    <property type="term" value="P:small GTPase-mediated signal transduction"/>
    <property type="evidence" value="ECO:0007669"/>
    <property type="project" value="InterPro"/>
</dbReference>
<dbReference type="InterPro" id="IPR036964">
    <property type="entry name" value="RASGEF_cat_dom_sf"/>
</dbReference>
<gene>
    <name evidence="3" type="primary">LOC115942912</name>
</gene>
<keyword evidence="2" id="KW-1185">Reference proteome</keyword>
<dbReference type="InterPro" id="IPR023578">
    <property type="entry name" value="Ras_GEF_dom_sf"/>
</dbReference>
<dbReference type="Gene3D" id="1.10.840.10">
    <property type="entry name" value="Ras guanine-nucleotide exchange factors catalytic domain"/>
    <property type="match status" value="1"/>
</dbReference>
<dbReference type="GO" id="GO:0005085">
    <property type="term" value="F:guanyl-nucleotide exchange factor activity"/>
    <property type="evidence" value="ECO:0007669"/>
    <property type="project" value="InterPro"/>
</dbReference>
<dbReference type="AlphaFoldDB" id="A0A7F8RAM2"/>
<organism evidence="2 3">
    <name type="scientific">Leptonychotes weddellii</name>
    <name type="common">Weddell seal</name>
    <name type="synonym">Otaria weddellii</name>
    <dbReference type="NCBI Taxonomy" id="9713"/>
    <lineage>
        <taxon>Eukaryota</taxon>
        <taxon>Metazoa</taxon>
        <taxon>Chordata</taxon>
        <taxon>Craniata</taxon>
        <taxon>Vertebrata</taxon>
        <taxon>Euteleostomi</taxon>
        <taxon>Mammalia</taxon>
        <taxon>Eutheria</taxon>
        <taxon>Laurasiatheria</taxon>
        <taxon>Carnivora</taxon>
        <taxon>Caniformia</taxon>
        <taxon>Pinnipedia</taxon>
        <taxon>Phocidae</taxon>
        <taxon>Monachinae</taxon>
        <taxon>Lobodontini</taxon>
        <taxon>Leptonychotes</taxon>
    </lineage>
</organism>
<protein>
    <submittedName>
        <fullName evidence="3">Rap guanine nucleotide exchange factor 3-like</fullName>
    </submittedName>
</protein>
<feature type="compositionally biased region" description="Polar residues" evidence="1">
    <location>
        <begin position="58"/>
        <end position="72"/>
    </location>
</feature>
<proteinExistence type="predicted"/>
<dbReference type="OrthoDB" id="21144at2759"/>
<dbReference type="Proteomes" id="UP000245341">
    <property type="component" value="Unplaced"/>
</dbReference>
<dbReference type="RefSeq" id="XP_030890236.1">
    <property type="nucleotide sequence ID" value="XM_031034376.1"/>
</dbReference>
<name>A0A7F8RAM2_LEPWE</name>
<feature type="region of interest" description="Disordered" evidence="1">
    <location>
        <begin position="51"/>
        <end position="72"/>
    </location>
</feature>
<reference evidence="3" key="1">
    <citation type="submission" date="2025-08" db="UniProtKB">
        <authorList>
            <consortium name="RefSeq"/>
        </authorList>
    </citation>
    <scope>IDENTIFICATION</scope>
    <source>
        <tissue evidence="3">Liver</tissue>
    </source>
</reference>
<accession>A0A7F8RAM2</accession>
<dbReference type="GeneID" id="115942912"/>
<evidence type="ECO:0000313" key="3">
    <source>
        <dbReference type="RefSeq" id="XP_030890236.1"/>
    </source>
</evidence>
<evidence type="ECO:0000313" key="2">
    <source>
        <dbReference type="Proteomes" id="UP000245341"/>
    </source>
</evidence>